<dbReference type="Proteomes" id="UP001165667">
    <property type="component" value="Unassembled WGS sequence"/>
</dbReference>
<evidence type="ECO:0000313" key="1">
    <source>
        <dbReference type="EMBL" id="MCW6511677.1"/>
    </source>
</evidence>
<dbReference type="Gene3D" id="1.20.200.10">
    <property type="entry name" value="Fumarase/aspartase (Central domain)"/>
    <property type="match status" value="1"/>
</dbReference>
<dbReference type="InterPro" id="IPR008948">
    <property type="entry name" value="L-Aspartase-like"/>
</dbReference>
<dbReference type="EMBL" id="JAMOIM010000030">
    <property type="protein sequence ID" value="MCW6511677.1"/>
    <property type="molecule type" value="Genomic_DNA"/>
</dbReference>
<dbReference type="CDD" id="cd00332">
    <property type="entry name" value="PAL-HAL"/>
    <property type="match status" value="1"/>
</dbReference>
<protein>
    <submittedName>
        <fullName evidence="1">Aromatic amino acid ammonia-lyase</fullName>
    </submittedName>
</protein>
<dbReference type="PANTHER" id="PTHR10362">
    <property type="entry name" value="HISTIDINE AMMONIA-LYASE"/>
    <property type="match status" value="1"/>
</dbReference>
<dbReference type="RefSeq" id="WP_282588052.1">
    <property type="nucleotide sequence ID" value="NZ_JAMOIM010000030.1"/>
</dbReference>
<evidence type="ECO:0000313" key="2">
    <source>
        <dbReference type="Proteomes" id="UP001165667"/>
    </source>
</evidence>
<sequence>MTHGSDVKRTILLGRDRLTVHDIRDVAQGEAGARLDPDAAARMDRAQAVLQEWLRADRPVYGLTRGLGNQAVATVPMAERARFSEDMLKARASGAGEPFDAVVVRAALLVRAATLAQAGAGARPAIVDTQLAMLDRNVVPYVPRVGSIGTSDLMLCANMGLPLVGLGRATYQGELLPGAEAMRRAGIPTLVLTEKEGLALCSSNAVSIGYGALVVAGVAELIDLADATLAMSLEAFGGNPSPFDARVAAAHPSPGQQQAAGRLRTLLEGSALFRPGVPRRVQDPISFRCATHVHGAALTALGWAKDAIEAELNCAADNPLILPDDDEILSTGNFHTGAMAIACDALRLALVPLGTTSAQRVAQLLNPEVSGLTNKLTRPGVTRSGLGLLALTAHTLNREARTCSVPVCNDDLTPFGVEDEAPFTLLSVRRAAEQVAFLQEVLACEMIVAAQALDLRPLEQSAPAVTKLQGFIRRHVPRLDDDRSTTEDIARLTEAIRSREASDM</sequence>
<dbReference type="Pfam" id="PF00221">
    <property type="entry name" value="Lyase_aromatic"/>
    <property type="match status" value="1"/>
</dbReference>
<dbReference type="GO" id="GO:0016841">
    <property type="term" value="F:ammonia-lyase activity"/>
    <property type="evidence" value="ECO:0007669"/>
    <property type="project" value="UniProtKB-ARBA"/>
</dbReference>
<comment type="caution">
    <text evidence="1">The sequence shown here is derived from an EMBL/GenBank/DDBJ whole genome shotgun (WGS) entry which is preliminary data.</text>
</comment>
<accession>A0AA41Z2B1</accession>
<reference evidence="1" key="1">
    <citation type="submission" date="2022-05" db="EMBL/GenBank/DDBJ databases">
        <authorList>
            <person name="Pankratov T."/>
        </authorList>
    </citation>
    <scope>NUCLEOTIDE SEQUENCE</scope>
    <source>
        <strain evidence="1">BP6-180914</strain>
    </source>
</reference>
<dbReference type="InterPro" id="IPR001106">
    <property type="entry name" value="Aromatic_Lyase"/>
</dbReference>
<keyword evidence="2" id="KW-1185">Reference proteome</keyword>
<proteinExistence type="predicted"/>
<dbReference type="SUPFAM" id="SSF48557">
    <property type="entry name" value="L-aspartase-like"/>
    <property type="match status" value="1"/>
</dbReference>
<dbReference type="Gene3D" id="1.10.275.10">
    <property type="entry name" value="Fumarase/aspartase (N-terminal domain)"/>
    <property type="match status" value="1"/>
</dbReference>
<organism evidence="1 2">
    <name type="scientific">Lichenifustis flavocetrariae</name>
    <dbReference type="NCBI Taxonomy" id="2949735"/>
    <lineage>
        <taxon>Bacteria</taxon>
        <taxon>Pseudomonadati</taxon>
        <taxon>Pseudomonadota</taxon>
        <taxon>Alphaproteobacteria</taxon>
        <taxon>Hyphomicrobiales</taxon>
        <taxon>Lichenihabitantaceae</taxon>
        <taxon>Lichenifustis</taxon>
    </lineage>
</organism>
<gene>
    <name evidence="1" type="ORF">M8523_27280</name>
</gene>
<dbReference type="InterPro" id="IPR024083">
    <property type="entry name" value="Fumarase/histidase_N"/>
</dbReference>
<name>A0AA41Z2B1_9HYPH</name>
<dbReference type="AlphaFoldDB" id="A0AA41Z2B1"/>